<evidence type="ECO:0000313" key="1">
    <source>
        <dbReference type="EMBL" id="KAI3352638.1"/>
    </source>
</evidence>
<dbReference type="EMBL" id="CM041553">
    <property type="protein sequence ID" value="KAI3352638.1"/>
    <property type="molecule type" value="Genomic_DNA"/>
</dbReference>
<feature type="non-terminal residue" evidence="1">
    <location>
        <position position="1"/>
    </location>
</feature>
<evidence type="ECO:0000313" key="2">
    <source>
        <dbReference type="Proteomes" id="UP000831701"/>
    </source>
</evidence>
<name>A0ACB8VAM9_9TELE</name>
<proteinExistence type="predicted"/>
<protein>
    <submittedName>
        <fullName evidence="1">Uncharacterized protein</fullName>
    </submittedName>
</protein>
<gene>
    <name evidence="1" type="ORF">L3Q82_019228</name>
</gene>
<organism evidence="1 2">
    <name type="scientific">Scortum barcoo</name>
    <name type="common">barcoo grunter</name>
    <dbReference type="NCBI Taxonomy" id="214431"/>
    <lineage>
        <taxon>Eukaryota</taxon>
        <taxon>Metazoa</taxon>
        <taxon>Chordata</taxon>
        <taxon>Craniata</taxon>
        <taxon>Vertebrata</taxon>
        <taxon>Euteleostomi</taxon>
        <taxon>Actinopterygii</taxon>
        <taxon>Neopterygii</taxon>
        <taxon>Teleostei</taxon>
        <taxon>Neoteleostei</taxon>
        <taxon>Acanthomorphata</taxon>
        <taxon>Eupercaria</taxon>
        <taxon>Centrarchiformes</taxon>
        <taxon>Terapontoidei</taxon>
        <taxon>Terapontidae</taxon>
        <taxon>Scortum</taxon>
    </lineage>
</organism>
<comment type="caution">
    <text evidence="1">The sequence shown here is derived from an EMBL/GenBank/DDBJ whole genome shotgun (WGS) entry which is preliminary data.</text>
</comment>
<sequence length="250" mass="28314">TNVFIHVLFSLKLSPAERNYNVGNQELLAIKVALEEWRHCLEGAEHPFIVWIDRKNLEFVRTAKRLNLQGGLSFSVCSDIVSDRGPQFVSSFWKEFCQLLIATVSLSSGYHPESNGQTEWLNQELETCLRCLVAQNQTSWTDHLTWIEYAHNSLPTATTGLSPFQVTHDDQPPLFPVNKEEVTVPSAHAMAKRCRKIWAAARQIFLRGQERMKTTADRHRHPAPAYTLGQKVAIHEGPASPCALQETRAQ</sequence>
<accession>A0ACB8VAM9</accession>
<feature type="non-terminal residue" evidence="1">
    <location>
        <position position="250"/>
    </location>
</feature>
<keyword evidence="2" id="KW-1185">Reference proteome</keyword>
<reference evidence="1" key="1">
    <citation type="submission" date="2022-04" db="EMBL/GenBank/DDBJ databases">
        <title>Jade perch genome.</title>
        <authorList>
            <person name="Chao B."/>
        </authorList>
    </citation>
    <scope>NUCLEOTIDE SEQUENCE</scope>
    <source>
        <strain evidence="1">CB-2022</strain>
    </source>
</reference>
<dbReference type="Proteomes" id="UP000831701">
    <property type="component" value="Chromosome 23"/>
</dbReference>